<protein>
    <submittedName>
        <fullName evidence="3">GDNF domain-containing protein</fullName>
    </submittedName>
</protein>
<feature type="chain" id="PRO_5005326397" evidence="1">
    <location>
        <begin position="22"/>
        <end position="213"/>
    </location>
</feature>
<proteinExistence type="predicted"/>
<dbReference type="Proteomes" id="UP000035642">
    <property type="component" value="Unassembled WGS sequence"/>
</dbReference>
<feature type="signal peptide" evidence="1">
    <location>
        <begin position="1"/>
        <end position="21"/>
    </location>
</feature>
<dbReference type="InterPro" id="IPR053322">
    <property type="entry name" value="PLA2-like"/>
</dbReference>
<reference evidence="3" key="2">
    <citation type="submission" date="2017-02" db="UniProtKB">
        <authorList>
            <consortium name="WormBaseParasite"/>
        </authorList>
    </citation>
    <scope>IDENTIFICATION</scope>
</reference>
<accession>A0A0K0D3J9</accession>
<dbReference type="PANTHER" id="PTHR34228">
    <property type="entry name" value="PROTEIN CBG09474-RELATED"/>
    <property type="match status" value="1"/>
</dbReference>
<dbReference type="WBParaSite" id="ACAC_0000464401-mRNA-1">
    <property type="protein sequence ID" value="ACAC_0000464401-mRNA-1"/>
    <property type="gene ID" value="ACAC_0000464401"/>
</dbReference>
<sequence length="213" mass="24225">MWTTVLLASIVMISLPTFSLCDEEDEEEWQCGADTVGRFLSESQIELDCPRLKKRINQCCIQHDDCYTAQLGRKYCDDKFCRCLTVVTQGSGVCASEDGPLFCHLVREFGELPYLRSAPNATITQTPISLAIQAVHADSALITHFHKMTMLGCSFLSFDLPVWYFIPIWLQKYLCDLCLCSGKEFVHDFVLDLRIKEIGQRTEFSVMRMGIVV</sequence>
<dbReference type="SUPFAM" id="SSF48619">
    <property type="entry name" value="Phospholipase A2, PLA2"/>
    <property type="match status" value="1"/>
</dbReference>
<keyword evidence="1" id="KW-0732">Signal</keyword>
<name>A0A0K0D3J9_ANGCA</name>
<evidence type="ECO:0000313" key="2">
    <source>
        <dbReference type="Proteomes" id="UP000035642"/>
    </source>
</evidence>
<dbReference type="PANTHER" id="PTHR34228:SF3">
    <property type="entry name" value="PHOSPHOLIPASE A2-LIKE PROTEIN Y52B11A.8"/>
    <property type="match status" value="1"/>
</dbReference>
<dbReference type="GO" id="GO:0006644">
    <property type="term" value="P:phospholipid metabolic process"/>
    <property type="evidence" value="ECO:0007669"/>
    <property type="project" value="InterPro"/>
</dbReference>
<keyword evidence="2" id="KW-1185">Reference proteome</keyword>
<reference evidence="2" key="1">
    <citation type="submission" date="2012-09" db="EMBL/GenBank/DDBJ databases">
        <authorList>
            <person name="Martin A.A."/>
        </authorList>
    </citation>
    <scope>NUCLEOTIDE SEQUENCE</scope>
</reference>
<evidence type="ECO:0000256" key="1">
    <source>
        <dbReference type="SAM" id="SignalP"/>
    </source>
</evidence>
<evidence type="ECO:0000313" key="3">
    <source>
        <dbReference type="WBParaSite" id="ACAC_0000464401-mRNA-1"/>
    </source>
</evidence>
<dbReference type="InterPro" id="IPR036444">
    <property type="entry name" value="PLipase_A2_dom_sf"/>
</dbReference>
<dbReference type="AlphaFoldDB" id="A0A0K0D3J9"/>
<dbReference type="GO" id="GO:0050482">
    <property type="term" value="P:arachidonate secretion"/>
    <property type="evidence" value="ECO:0007669"/>
    <property type="project" value="InterPro"/>
</dbReference>
<organism evidence="2 3">
    <name type="scientific">Angiostrongylus cantonensis</name>
    <name type="common">Rat lungworm</name>
    <dbReference type="NCBI Taxonomy" id="6313"/>
    <lineage>
        <taxon>Eukaryota</taxon>
        <taxon>Metazoa</taxon>
        <taxon>Ecdysozoa</taxon>
        <taxon>Nematoda</taxon>
        <taxon>Chromadorea</taxon>
        <taxon>Rhabditida</taxon>
        <taxon>Rhabditina</taxon>
        <taxon>Rhabditomorpha</taxon>
        <taxon>Strongyloidea</taxon>
        <taxon>Metastrongylidae</taxon>
        <taxon>Angiostrongylus</taxon>
    </lineage>
</organism>
<dbReference type="GO" id="GO:0004623">
    <property type="term" value="F:phospholipase A2 activity"/>
    <property type="evidence" value="ECO:0007669"/>
    <property type="project" value="InterPro"/>
</dbReference>